<organism evidence="1 2">
    <name type="scientific">Siminovitchia fordii</name>
    <dbReference type="NCBI Taxonomy" id="254759"/>
    <lineage>
        <taxon>Bacteria</taxon>
        <taxon>Bacillati</taxon>
        <taxon>Bacillota</taxon>
        <taxon>Bacilli</taxon>
        <taxon>Bacillales</taxon>
        <taxon>Bacillaceae</taxon>
        <taxon>Siminovitchia</taxon>
    </lineage>
</organism>
<gene>
    <name evidence="1" type="ORF">J1TS3_04380</name>
</gene>
<sequence>MDIRKTGQRNREYLGKAGSRFNDFSCLRSETLIFTNFLYAWPNVSAAQTILKEG</sequence>
<comment type="caution">
    <text evidence="1">The sequence shown here is derived from an EMBL/GenBank/DDBJ whole genome shotgun (WGS) entry which is preliminary data.</text>
</comment>
<reference evidence="1 2" key="1">
    <citation type="submission" date="2021-03" db="EMBL/GenBank/DDBJ databases">
        <title>Antimicrobial resistance genes in bacteria isolated from Japanese honey, and their potential for conferring macrolide and lincosamide resistance in the American foulbrood pathogen Paenibacillus larvae.</title>
        <authorList>
            <person name="Okamoto M."/>
            <person name="Kumagai M."/>
            <person name="Kanamori H."/>
            <person name="Takamatsu D."/>
        </authorList>
    </citation>
    <scope>NUCLEOTIDE SEQUENCE [LARGE SCALE GENOMIC DNA]</scope>
    <source>
        <strain evidence="1 2">J1TS3</strain>
    </source>
</reference>
<proteinExistence type="predicted"/>
<evidence type="ECO:0000313" key="2">
    <source>
        <dbReference type="Proteomes" id="UP000680279"/>
    </source>
</evidence>
<accession>A0ABQ4K0N6</accession>
<protein>
    <submittedName>
        <fullName evidence="1">Uncharacterized protein</fullName>
    </submittedName>
</protein>
<keyword evidence="2" id="KW-1185">Reference proteome</keyword>
<evidence type="ECO:0000313" key="1">
    <source>
        <dbReference type="EMBL" id="GIN19304.1"/>
    </source>
</evidence>
<dbReference type="Proteomes" id="UP000680279">
    <property type="component" value="Unassembled WGS sequence"/>
</dbReference>
<dbReference type="EMBL" id="BOQT01000001">
    <property type="protein sequence ID" value="GIN19304.1"/>
    <property type="molecule type" value="Genomic_DNA"/>
</dbReference>
<name>A0ABQ4K0N6_9BACI</name>